<evidence type="ECO:0000256" key="18">
    <source>
        <dbReference type="ARBA" id="ARBA00023233"/>
    </source>
</evidence>
<evidence type="ECO:0000256" key="6">
    <source>
        <dbReference type="ARBA" id="ARBA00022525"/>
    </source>
</evidence>
<keyword evidence="5" id="KW-0963">Cytoplasm</keyword>
<evidence type="ECO:0000256" key="14">
    <source>
        <dbReference type="ARBA" id="ARBA00023015"/>
    </source>
</evidence>
<keyword evidence="18" id="KW-1271">Inflammasome</keyword>
<keyword evidence="11" id="KW-0256">Endoplasmic reticulum</keyword>
<comment type="caution">
    <text evidence="21">The sequence shown here is derived from an EMBL/GenBank/DDBJ whole genome shotgun (WGS) entry which is preliminary data.</text>
</comment>
<feature type="non-terminal residue" evidence="21">
    <location>
        <position position="746"/>
    </location>
</feature>
<evidence type="ECO:0000256" key="10">
    <source>
        <dbReference type="ARBA" id="ARBA00022801"/>
    </source>
</evidence>
<evidence type="ECO:0000259" key="20">
    <source>
        <dbReference type="PROSITE" id="PS50837"/>
    </source>
</evidence>
<evidence type="ECO:0000313" key="22">
    <source>
        <dbReference type="Proteomes" id="UP000538817"/>
    </source>
</evidence>
<keyword evidence="13" id="KW-0832">Ubl conjugation</keyword>
<dbReference type="Gene3D" id="1.10.533.10">
    <property type="entry name" value="Death Domain, Fas"/>
    <property type="match status" value="1"/>
</dbReference>
<evidence type="ECO:0000256" key="2">
    <source>
        <dbReference type="ARBA" id="ARBA00004240"/>
    </source>
</evidence>
<evidence type="ECO:0000313" key="21">
    <source>
        <dbReference type="EMBL" id="NWX90596.1"/>
    </source>
</evidence>
<evidence type="ECO:0000256" key="17">
    <source>
        <dbReference type="ARBA" id="ARBA00023198"/>
    </source>
</evidence>
<accession>A0A7K7A3Q8</accession>
<evidence type="ECO:0000256" key="8">
    <source>
        <dbReference type="ARBA" id="ARBA00022737"/>
    </source>
</evidence>
<dbReference type="InterPro" id="IPR011029">
    <property type="entry name" value="DEATH-like_dom_sf"/>
</dbReference>
<gene>
    <name evidence="21" type="primary">Nlrp3</name>
    <name evidence="21" type="ORF">NOTPEN_R03451</name>
</gene>
<dbReference type="EMBL" id="VZSG01000683">
    <property type="protein sequence ID" value="NWX90596.1"/>
    <property type="molecule type" value="Genomic_DNA"/>
</dbReference>
<keyword evidence="12" id="KW-0067">ATP-binding</keyword>
<dbReference type="SUPFAM" id="SSF47986">
    <property type="entry name" value="DEATH domain"/>
    <property type="match status" value="1"/>
</dbReference>
<name>A0A7K7A3Q8_9AVES</name>
<dbReference type="Gene3D" id="3.80.10.10">
    <property type="entry name" value="Ribonuclease Inhibitor"/>
    <property type="match status" value="1"/>
</dbReference>
<dbReference type="Pfam" id="PF02758">
    <property type="entry name" value="PYRIN"/>
    <property type="match status" value="1"/>
</dbReference>
<dbReference type="GO" id="GO:0012505">
    <property type="term" value="C:endomembrane system"/>
    <property type="evidence" value="ECO:0007669"/>
    <property type="project" value="UniProtKB-SubCell"/>
</dbReference>
<feature type="domain" description="Pyrin" evidence="19">
    <location>
        <begin position="1"/>
        <end position="94"/>
    </location>
</feature>
<dbReference type="InterPro" id="IPR041075">
    <property type="entry name" value="NOD1/2_WH"/>
</dbReference>
<evidence type="ECO:0000256" key="12">
    <source>
        <dbReference type="ARBA" id="ARBA00022840"/>
    </source>
</evidence>
<dbReference type="GO" id="GO:0005634">
    <property type="term" value="C:nucleus"/>
    <property type="evidence" value="ECO:0007669"/>
    <property type="project" value="UniProtKB-SubCell"/>
</dbReference>
<dbReference type="SMART" id="SM01289">
    <property type="entry name" value="PYRIN"/>
    <property type="match status" value="1"/>
</dbReference>
<evidence type="ECO:0000256" key="1">
    <source>
        <dbReference type="ARBA" id="ARBA00004110"/>
    </source>
</evidence>
<dbReference type="SMART" id="SM00368">
    <property type="entry name" value="LRR_RI"/>
    <property type="match status" value="1"/>
</dbReference>
<evidence type="ECO:0000259" key="19">
    <source>
        <dbReference type="PROSITE" id="PS50824"/>
    </source>
</evidence>
<keyword evidence="7" id="KW-0597">Phosphoprotein</keyword>
<dbReference type="GO" id="GO:0006954">
    <property type="term" value="P:inflammatory response"/>
    <property type="evidence" value="ECO:0007669"/>
    <property type="project" value="UniProtKB-KW"/>
</dbReference>
<dbReference type="PROSITE" id="PS50824">
    <property type="entry name" value="DAPIN"/>
    <property type="match status" value="1"/>
</dbReference>
<evidence type="ECO:0000256" key="15">
    <source>
        <dbReference type="ARBA" id="ARBA00023034"/>
    </source>
</evidence>
<keyword evidence="9" id="KW-0547">Nucleotide-binding</keyword>
<dbReference type="Proteomes" id="UP000538817">
    <property type="component" value="Unassembled WGS sequence"/>
</dbReference>
<dbReference type="PANTHER" id="PTHR45690:SF19">
    <property type="entry name" value="NACHT, LRR AND PYD DOMAINS-CONTAINING PROTEIN 3"/>
    <property type="match status" value="1"/>
</dbReference>
<dbReference type="PROSITE" id="PS50837">
    <property type="entry name" value="NACHT"/>
    <property type="match status" value="1"/>
</dbReference>
<evidence type="ECO:0000256" key="11">
    <source>
        <dbReference type="ARBA" id="ARBA00022824"/>
    </source>
</evidence>
<dbReference type="Gene3D" id="3.40.50.300">
    <property type="entry name" value="P-loop containing nucleotide triphosphate hydrolases"/>
    <property type="match status" value="1"/>
</dbReference>
<dbReference type="InterPro" id="IPR004020">
    <property type="entry name" value="DAPIN"/>
</dbReference>
<dbReference type="Pfam" id="PF17779">
    <property type="entry name" value="WHD_NOD2"/>
    <property type="match status" value="1"/>
</dbReference>
<dbReference type="GO" id="GO:0005524">
    <property type="term" value="F:ATP binding"/>
    <property type="evidence" value="ECO:0007669"/>
    <property type="project" value="UniProtKB-KW"/>
</dbReference>
<dbReference type="InterPro" id="IPR050637">
    <property type="entry name" value="NLRP_innate_immun_reg"/>
</dbReference>
<dbReference type="CDD" id="cd08321">
    <property type="entry name" value="Pyrin_ASC-like"/>
    <property type="match status" value="1"/>
</dbReference>
<evidence type="ECO:0000256" key="3">
    <source>
        <dbReference type="ARBA" id="ARBA00004555"/>
    </source>
</evidence>
<keyword evidence="16" id="KW-0804">Transcription</keyword>
<evidence type="ECO:0000256" key="9">
    <source>
        <dbReference type="ARBA" id="ARBA00022741"/>
    </source>
</evidence>
<dbReference type="InterPro" id="IPR027417">
    <property type="entry name" value="P-loop_NTPase"/>
</dbReference>
<dbReference type="GO" id="GO:0061702">
    <property type="term" value="C:canonical inflammasome complex"/>
    <property type="evidence" value="ECO:0007669"/>
    <property type="project" value="UniProtKB-SubCell"/>
</dbReference>
<keyword evidence="14" id="KW-0805">Transcription regulation</keyword>
<dbReference type="InterPro" id="IPR041267">
    <property type="entry name" value="NLRP_HD2"/>
</dbReference>
<dbReference type="SUPFAM" id="SSF52047">
    <property type="entry name" value="RNI-like"/>
    <property type="match status" value="1"/>
</dbReference>
<reference evidence="21 22" key="1">
    <citation type="submission" date="2019-09" db="EMBL/GenBank/DDBJ databases">
        <title>Bird 10,000 Genomes (B10K) Project - Family phase.</title>
        <authorList>
            <person name="Zhang G."/>
        </authorList>
    </citation>
    <scope>NUCLEOTIDE SEQUENCE [LARGE SCALE GENOMIC DNA]</scope>
    <source>
        <strain evidence="21">B10K-MSB-04</strain>
    </source>
</reference>
<dbReference type="GO" id="GO:0045087">
    <property type="term" value="P:innate immune response"/>
    <property type="evidence" value="ECO:0007669"/>
    <property type="project" value="UniProtKB-KW"/>
</dbReference>
<organism evidence="21 22">
    <name type="scientific">Nothoprocta pentlandii</name>
    <dbReference type="NCBI Taxonomy" id="2585814"/>
    <lineage>
        <taxon>Eukaryota</taxon>
        <taxon>Metazoa</taxon>
        <taxon>Chordata</taxon>
        <taxon>Craniata</taxon>
        <taxon>Vertebrata</taxon>
        <taxon>Euteleostomi</taxon>
        <taxon>Archelosauria</taxon>
        <taxon>Archosauria</taxon>
        <taxon>Dinosauria</taxon>
        <taxon>Saurischia</taxon>
        <taxon>Theropoda</taxon>
        <taxon>Coelurosauria</taxon>
        <taxon>Aves</taxon>
        <taxon>Palaeognathae</taxon>
        <taxon>Tinamiformes</taxon>
        <taxon>Tinamidae</taxon>
        <taxon>Nothoprocta</taxon>
    </lineage>
</organism>
<keyword evidence="22" id="KW-1185">Reference proteome</keyword>
<keyword evidence="17" id="KW-0395">Inflammatory response</keyword>
<proteinExistence type="predicted"/>
<dbReference type="PANTHER" id="PTHR45690">
    <property type="entry name" value="NACHT, LRR AND PYD DOMAINS-CONTAINING PROTEIN 12"/>
    <property type="match status" value="1"/>
</dbReference>
<keyword evidence="15" id="KW-0333">Golgi apparatus</keyword>
<dbReference type="SUPFAM" id="SSF52540">
    <property type="entry name" value="P-loop containing nucleoside triphosphate hydrolases"/>
    <property type="match status" value="1"/>
</dbReference>
<dbReference type="InterPro" id="IPR032675">
    <property type="entry name" value="LRR_dom_sf"/>
</dbReference>
<feature type="non-terminal residue" evidence="21">
    <location>
        <position position="1"/>
    </location>
</feature>
<dbReference type="Pfam" id="PF05729">
    <property type="entry name" value="NACHT"/>
    <property type="match status" value="1"/>
</dbReference>
<evidence type="ECO:0000256" key="16">
    <source>
        <dbReference type="ARBA" id="ARBA00023163"/>
    </source>
</evidence>
<evidence type="ECO:0000256" key="7">
    <source>
        <dbReference type="ARBA" id="ARBA00022553"/>
    </source>
</evidence>
<dbReference type="Pfam" id="PF17776">
    <property type="entry name" value="NLRC4_HD2"/>
    <property type="match status" value="1"/>
</dbReference>
<keyword evidence="10" id="KW-0378">Hydrolase</keyword>
<keyword evidence="6" id="KW-0964">Secreted</keyword>
<sequence>MAEENHAIDVLLEALQDLAFEDFLQFKDKLSNTSYKARWNIPKNSLEKASQACALVSCMKEHYGEDIAVEVGTDVFEEINRRDLADKIQEETVKEYKQKYRAHMIKEFLQYKEVDACLGDNLTVSSRYTNLTIVTKPWTNRKGEQETISASQKHTDTSDEQANIAVTVAQLFQSDEEGQAPRTVVLVGAAGMGKTMTVRKIMVGWAEGVLYTQFDYVFYLDCKEFSPTEEVSVVDLISNCSPHRSTPIRKILDSPKKILFVIDGLDYLRFPLPQPENDLSSNPREKKPLETTLMSLFKKIILPESSLMITTRPTALQNLGCYLQNKCYAEILGFSGGARDEYFHRFFDTDHKADTAFKFVKGNKTIFAMCFVPIMSWTVCTLLEQELYKNKNLTRSSKTNTGIYMFYLSRLLKCRAGEGKQDLQHFLRRLCCLAADGMWMHKVLFEEKEIKERGLDQPELLSLFLNENILKKGTDHGNVYSFIHLHLQEFFAAMFYVLEDEKETGGDSGTYVKDIKVLLENCRTSRKDLLLMVTFLFGLVNGKAIEYMKQRIGCRLSPRFKEAMLRSIQTWPRGISSTSKGTMKIKDLAVFHCLFEIYEEDFVQRALNCFTAIDFHDMRLTQYDQMALSFCIKHWNGLDSVTFKGCSFEHHNYEEELIPGSAPGLNWKTWPTAQRGVMSSRFSTALSHRLQWCSLTEDCCKDLARLLALHPSLDQLELGDNKLGDNGVRLLCKGLQQPTCQLRVLR</sequence>
<keyword evidence="8" id="KW-0677">Repeat</keyword>
<comment type="subcellular location">
    <subcellularLocation>
        <location evidence="2">Endoplasmic reticulum</location>
    </subcellularLocation>
    <subcellularLocation>
        <location evidence="3">Golgi apparatus</location>
    </subcellularLocation>
    <subcellularLocation>
        <location evidence="1">Inflammasome</location>
    </subcellularLocation>
    <subcellularLocation>
        <location evidence="4">Secreted</location>
    </subcellularLocation>
</comment>
<dbReference type="AlphaFoldDB" id="A0A7K7A3Q8"/>
<dbReference type="InterPro" id="IPR007111">
    <property type="entry name" value="NACHT_NTPase"/>
</dbReference>
<evidence type="ECO:0000256" key="4">
    <source>
        <dbReference type="ARBA" id="ARBA00004613"/>
    </source>
</evidence>
<protein>
    <submittedName>
        <fullName evidence="21">NLRP3 protein</fullName>
    </submittedName>
</protein>
<evidence type="ECO:0000256" key="13">
    <source>
        <dbReference type="ARBA" id="ARBA00022843"/>
    </source>
</evidence>
<feature type="domain" description="NACHT" evidence="20">
    <location>
        <begin position="182"/>
        <end position="498"/>
    </location>
</feature>
<evidence type="ECO:0000256" key="5">
    <source>
        <dbReference type="ARBA" id="ARBA00022490"/>
    </source>
</evidence>